<evidence type="ECO:0000313" key="4">
    <source>
        <dbReference type="EMBL" id="GEU57549.1"/>
    </source>
</evidence>
<keyword evidence="4" id="KW-0548">Nucleotidyltransferase</keyword>
<comment type="caution">
    <text evidence="4">The sequence shown here is derived from an EMBL/GenBank/DDBJ whole genome shotgun (WGS) entry which is preliminary data.</text>
</comment>
<accession>A0A6L2L8S7</accession>
<name>A0A6L2L8S7_TANCI</name>
<feature type="compositionally biased region" description="Low complexity" evidence="2">
    <location>
        <begin position="648"/>
        <end position="661"/>
    </location>
</feature>
<organism evidence="4">
    <name type="scientific">Tanacetum cinerariifolium</name>
    <name type="common">Dalmatian daisy</name>
    <name type="synonym">Chrysanthemum cinerariifolium</name>
    <dbReference type="NCBI Taxonomy" id="118510"/>
    <lineage>
        <taxon>Eukaryota</taxon>
        <taxon>Viridiplantae</taxon>
        <taxon>Streptophyta</taxon>
        <taxon>Embryophyta</taxon>
        <taxon>Tracheophyta</taxon>
        <taxon>Spermatophyta</taxon>
        <taxon>Magnoliopsida</taxon>
        <taxon>eudicotyledons</taxon>
        <taxon>Gunneridae</taxon>
        <taxon>Pentapetalae</taxon>
        <taxon>asterids</taxon>
        <taxon>campanulids</taxon>
        <taxon>Asterales</taxon>
        <taxon>Asteraceae</taxon>
        <taxon>Asteroideae</taxon>
        <taxon>Anthemideae</taxon>
        <taxon>Anthemidinae</taxon>
        <taxon>Tanacetum</taxon>
    </lineage>
</organism>
<proteinExistence type="predicted"/>
<dbReference type="GO" id="GO:0003964">
    <property type="term" value="F:RNA-directed DNA polymerase activity"/>
    <property type="evidence" value="ECO:0007669"/>
    <property type="project" value="UniProtKB-KW"/>
</dbReference>
<dbReference type="InterPro" id="IPR001878">
    <property type="entry name" value="Znf_CCHC"/>
</dbReference>
<sequence>MALPDKHQLKFKSHKDAKTLMEAIEKRITDRGNEEDGPDSRARGDRFYHNRRSADRGNEKVDRDPGNISEIKGLQRRVRDLEIQHEIRQIQKRIRELELQWELTKETESKPIIWDIRDEEEGYPFVNKYPSLQEPSMLVEEESCPVYDTDNEEESEVIYDTDGNDVDDSLEFELLHPDQGSCENAVSPYMVEKLALKTVDHPEPYQFTWLKKRNAIKVTKRCLVEFSVEMKYKDRVWCEVIPMDACHILLGFKKIKVRGIYDWSFQADEEPANYALMAFLSLSSSSDSEHVKTSIPVDISKPVSPKPTSSRKRRKACFVCKSLDHLIKDCDYHAKKMAQPTPRNHTHRANHKQYGPLTHQNPHKHMVHAAVLTQSKPVSITAVRPVSADVSSIKDNPQHALKDKGVIDSGCSRDMTWNISYLSDIKELNGGYVAFVGNPKGGKIFGKGNTQLVILNGDSPVPTRFVDDVFQPVAPTTTEQKLARKNELKARGTLLMALPDKHQLKFNSHKDAKTLMEAIKKRLQKLISQLEIHRVSLSQEDVNLKFLQSTTTQNLAFVSFFNTDSTTESVSATVSVSAICAKMPVSSLPNVDSLIEASTSNALVSQSNGVGSYDWSFQAEEEPANYALMAFSSSSSSSDSEHIETSIPVDTPKPVSPKPTSSGKRRKACFMCKSLDHLIKDCDHHAKKMAQPTPRNHAHRANHKQYASLTHQNPHKHMVHAAVLTQSKPVSITAVRPISVDVSSIKDKGVIDSGCSRHMTGNISYLSDFEELNGGYVAFVGNPKGGKIFGKGKTRTDLSRTSVVLFLIDSLGLVNMMWEKDRAHREVNGNVTIRVRCSFSPCEETLQRMTYLARKAPKL</sequence>
<feature type="region of interest" description="Disordered" evidence="2">
    <location>
        <begin position="22"/>
        <end position="67"/>
    </location>
</feature>
<dbReference type="SMART" id="SM00343">
    <property type="entry name" value="ZnF_C2HC"/>
    <property type="match status" value="2"/>
</dbReference>
<dbReference type="PANTHER" id="PTHR35046">
    <property type="entry name" value="ZINC KNUCKLE (CCHC-TYPE) FAMILY PROTEIN"/>
    <property type="match status" value="1"/>
</dbReference>
<dbReference type="PANTHER" id="PTHR35046:SF9">
    <property type="entry name" value="RNA-DIRECTED DNA POLYMERASE"/>
    <property type="match status" value="1"/>
</dbReference>
<dbReference type="InterPro" id="IPR054722">
    <property type="entry name" value="PolX-like_BBD"/>
</dbReference>
<dbReference type="AlphaFoldDB" id="A0A6L2L8S7"/>
<dbReference type="GO" id="GO:0008270">
    <property type="term" value="F:zinc ion binding"/>
    <property type="evidence" value="ECO:0007669"/>
    <property type="project" value="InterPro"/>
</dbReference>
<evidence type="ECO:0000259" key="3">
    <source>
        <dbReference type="SMART" id="SM00343"/>
    </source>
</evidence>
<feature type="coiled-coil region" evidence="1">
    <location>
        <begin position="80"/>
        <end position="107"/>
    </location>
</feature>
<dbReference type="Pfam" id="PF22936">
    <property type="entry name" value="Pol_BBD"/>
    <property type="match status" value="1"/>
</dbReference>
<gene>
    <name evidence="4" type="ORF">Tci_029527</name>
</gene>
<feature type="compositionally biased region" description="Basic and acidic residues" evidence="2">
    <location>
        <begin position="22"/>
        <end position="65"/>
    </location>
</feature>
<dbReference type="EMBL" id="BKCJ010003849">
    <property type="protein sequence ID" value="GEU57549.1"/>
    <property type="molecule type" value="Genomic_DNA"/>
</dbReference>
<protein>
    <submittedName>
        <fullName evidence="4">Putative reverse transcriptase domain, zinc finger, CCHC-type, aspartic peptidase domain protein</fullName>
    </submittedName>
</protein>
<keyword evidence="1" id="KW-0175">Coiled coil</keyword>
<feature type="region of interest" description="Disordered" evidence="2">
    <location>
        <begin position="637"/>
        <end position="664"/>
    </location>
</feature>
<dbReference type="GO" id="GO:0003676">
    <property type="term" value="F:nucleic acid binding"/>
    <property type="evidence" value="ECO:0007669"/>
    <property type="project" value="InterPro"/>
</dbReference>
<feature type="coiled-coil region" evidence="1">
    <location>
        <begin position="509"/>
        <end position="540"/>
    </location>
</feature>
<evidence type="ECO:0000256" key="1">
    <source>
        <dbReference type="SAM" id="Coils"/>
    </source>
</evidence>
<keyword evidence="4" id="KW-0808">Transferase</keyword>
<evidence type="ECO:0000256" key="2">
    <source>
        <dbReference type="SAM" id="MobiDB-lite"/>
    </source>
</evidence>
<reference evidence="4" key="1">
    <citation type="journal article" date="2019" name="Sci. Rep.">
        <title>Draft genome of Tanacetum cinerariifolium, the natural source of mosquito coil.</title>
        <authorList>
            <person name="Yamashiro T."/>
            <person name="Shiraishi A."/>
            <person name="Satake H."/>
            <person name="Nakayama K."/>
        </authorList>
    </citation>
    <scope>NUCLEOTIDE SEQUENCE</scope>
</reference>
<feature type="domain" description="CCHC-type" evidence="3">
    <location>
        <begin position="668"/>
        <end position="684"/>
    </location>
</feature>
<keyword evidence="4" id="KW-0695">RNA-directed DNA polymerase</keyword>
<feature type="domain" description="CCHC-type" evidence="3">
    <location>
        <begin position="316"/>
        <end position="332"/>
    </location>
</feature>